<feature type="compositionally biased region" description="Low complexity" evidence="1">
    <location>
        <begin position="7"/>
        <end position="29"/>
    </location>
</feature>
<reference evidence="2" key="1">
    <citation type="submission" date="2022-10" db="EMBL/GenBank/DDBJ databases">
        <title>The complete genomes of actinobacterial strains from the NBC collection.</title>
        <authorList>
            <person name="Joergensen T.S."/>
            <person name="Alvarez Arevalo M."/>
            <person name="Sterndorff E.B."/>
            <person name="Faurdal D."/>
            <person name="Vuksanovic O."/>
            <person name="Mourched A.-S."/>
            <person name="Charusanti P."/>
            <person name="Shaw S."/>
            <person name="Blin K."/>
            <person name="Weber T."/>
        </authorList>
    </citation>
    <scope>NUCLEOTIDE SEQUENCE</scope>
    <source>
        <strain evidence="2">NBC_00119</strain>
    </source>
</reference>
<accession>A0AAU1TZY2</accession>
<gene>
    <name evidence="2" type="ORF">OHU69_01430</name>
</gene>
<feature type="region of interest" description="Disordered" evidence="1">
    <location>
        <begin position="1"/>
        <end position="29"/>
    </location>
</feature>
<protein>
    <recommendedName>
        <fullName evidence="3">MFS transporter</fullName>
    </recommendedName>
</protein>
<organism evidence="2">
    <name type="scientific">Streptomyces sp. NBC_00119</name>
    <dbReference type="NCBI Taxonomy" id="2975659"/>
    <lineage>
        <taxon>Bacteria</taxon>
        <taxon>Bacillati</taxon>
        <taxon>Actinomycetota</taxon>
        <taxon>Actinomycetes</taxon>
        <taxon>Kitasatosporales</taxon>
        <taxon>Streptomycetaceae</taxon>
        <taxon>Streptomyces</taxon>
    </lineage>
</organism>
<dbReference type="EMBL" id="CP108195">
    <property type="protein sequence ID" value="WTS09896.1"/>
    <property type="molecule type" value="Genomic_DNA"/>
</dbReference>
<dbReference type="AlphaFoldDB" id="A0AAU1TZY2"/>
<sequence>MSFVIGAGASDSAPAAGGDEAAAAAPAPSDAVRKAWVAVRWVDYLACAGTAVMSALPVAVECPHRKA</sequence>
<evidence type="ECO:0000256" key="1">
    <source>
        <dbReference type="SAM" id="MobiDB-lite"/>
    </source>
</evidence>
<evidence type="ECO:0000313" key="2">
    <source>
        <dbReference type="EMBL" id="WTS09896.1"/>
    </source>
</evidence>
<proteinExistence type="predicted"/>
<evidence type="ECO:0008006" key="3">
    <source>
        <dbReference type="Google" id="ProtNLM"/>
    </source>
</evidence>
<name>A0AAU1TZY2_9ACTN</name>